<keyword evidence="4" id="KW-1185">Reference proteome</keyword>
<dbReference type="GO" id="GO:0070095">
    <property type="term" value="F:fructose-6-phosphate binding"/>
    <property type="evidence" value="ECO:0007669"/>
    <property type="project" value="TreeGrafter"/>
</dbReference>
<dbReference type="Proteomes" id="UP001221898">
    <property type="component" value="Unassembled WGS sequence"/>
</dbReference>
<dbReference type="Gene3D" id="3.40.50.10490">
    <property type="entry name" value="Glucose-6-phosphate isomerase like protein, domain 1"/>
    <property type="match status" value="1"/>
</dbReference>
<name>A0AAD7S8S2_9TELE</name>
<dbReference type="GO" id="GO:0042593">
    <property type="term" value="P:glucose homeostasis"/>
    <property type="evidence" value="ECO:0007669"/>
    <property type="project" value="TreeGrafter"/>
</dbReference>
<evidence type="ECO:0000259" key="2">
    <source>
        <dbReference type="Pfam" id="PF22645"/>
    </source>
</evidence>
<dbReference type="GO" id="GO:0005829">
    <property type="term" value="C:cytosol"/>
    <property type="evidence" value="ECO:0007669"/>
    <property type="project" value="TreeGrafter"/>
</dbReference>
<dbReference type="GO" id="GO:0004857">
    <property type="term" value="F:enzyme inhibitor activity"/>
    <property type="evidence" value="ECO:0007669"/>
    <property type="project" value="TreeGrafter"/>
</dbReference>
<dbReference type="SUPFAM" id="SSF53697">
    <property type="entry name" value="SIS domain"/>
    <property type="match status" value="1"/>
</dbReference>
<feature type="domain" description="SIS" evidence="2">
    <location>
        <begin position="82"/>
        <end position="163"/>
    </location>
</feature>
<organism evidence="3 4">
    <name type="scientific">Aldrovandia affinis</name>
    <dbReference type="NCBI Taxonomy" id="143900"/>
    <lineage>
        <taxon>Eukaryota</taxon>
        <taxon>Metazoa</taxon>
        <taxon>Chordata</taxon>
        <taxon>Craniata</taxon>
        <taxon>Vertebrata</taxon>
        <taxon>Euteleostomi</taxon>
        <taxon>Actinopterygii</taxon>
        <taxon>Neopterygii</taxon>
        <taxon>Teleostei</taxon>
        <taxon>Notacanthiformes</taxon>
        <taxon>Halosauridae</taxon>
        <taxon>Aldrovandia</taxon>
    </lineage>
</organism>
<dbReference type="GO" id="GO:0009750">
    <property type="term" value="P:response to fructose"/>
    <property type="evidence" value="ECO:0007669"/>
    <property type="project" value="TreeGrafter"/>
</dbReference>
<dbReference type="InterPro" id="IPR046348">
    <property type="entry name" value="SIS_dom_sf"/>
</dbReference>
<dbReference type="GO" id="GO:0005654">
    <property type="term" value="C:nucleoplasm"/>
    <property type="evidence" value="ECO:0007669"/>
    <property type="project" value="TreeGrafter"/>
</dbReference>
<dbReference type="PANTHER" id="PTHR10088:SF4">
    <property type="entry name" value="GLUCOKINASE REGULATORY PROTEIN"/>
    <property type="match status" value="1"/>
</dbReference>
<protein>
    <recommendedName>
        <fullName evidence="2">SIS domain-containing protein</fullName>
    </recommendedName>
</protein>
<evidence type="ECO:0000313" key="3">
    <source>
        <dbReference type="EMBL" id="KAJ8398060.1"/>
    </source>
</evidence>
<evidence type="ECO:0000313" key="4">
    <source>
        <dbReference type="Proteomes" id="UP001221898"/>
    </source>
</evidence>
<proteinExistence type="predicted"/>
<dbReference type="Pfam" id="PF22645">
    <property type="entry name" value="GKRP_SIS_N"/>
    <property type="match status" value="1"/>
</dbReference>
<keyword evidence="1" id="KW-0119">Carbohydrate metabolism</keyword>
<dbReference type="InterPro" id="IPR001347">
    <property type="entry name" value="SIS_dom"/>
</dbReference>
<dbReference type="GO" id="GO:0019899">
    <property type="term" value="F:enzyme binding"/>
    <property type="evidence" value="ECO:0007669"/>
    <property type="project" value="TreeGrafter"/>
</dbReference>
<evidence type="ECO:0000256" key="1">
    <source>
        <dbReference type="ARBA" id="ARBA00023277"/>
    </source>
</evidence>
<dbReference type="PANTHER" id="PTHR10088">
    <property type="entry name" value="GLUCOKINASE REGULATORY PROTEIN"/>
    <property type="match status" value="1"/>
</dbReference>
<dbReference type="AlphaFoldDB" id="A0AAD7S8S2"/>
<dbReference type="GO" id="GO:0030246">
    <property type="term" value="F:carbohydrate binding"/>
    <property type="evidence" value="ECO:0007669"/>
    <property type="project" value="TreeGrafter"/>
</dbReference>
<reference evidence="3" key="1">
    <citation type="journal article" date="2023" name="Science">
        <title>Genome structures resolve the early diversification of teleost fishes.</title>
        <authorList>
            <person name="Parey E."/>
            <person name="Louis A."/>
            <person name="Montfort J."/>
            <person name="Bouchez O."/>
            <person name="Roques C."/>
            <person name="Iampietro C."/>
            <person name="Lluch J."/>
            <person name="Castinel A."/>
            <person name="Donnadieu C."/>
            <person name="Desvignes T."/>
            <person name="Floi Bucao C."/>
            <person name="Jouanno E."/>
            <person name="Wen M."/>
            <person name="Mejri S."/>
            <person name="Dirks R."/>
            <person name="Jansen H."/>
            <person name="Henkel C."/>
            <person name="Chen W.J."/>
            <person name="Zahm M."/>
            <person name="Cabau C."/>
            <person name="Klopp C."/>
            <person name="Thompson A.W."/>
            <person name="Robinson-Rechavi M."/>
            <person name="Braasch I."/>
            <person name="Lecointre G."/>
            <person name="Bobe J."/>
            <person name="Postlethwait J.H."/>
            <person name="Berthelot C."/>
            <person name="Roest Crollius H."/>
            <person name="Guiguen Y."/>
        </authorList>
    </citation>
    <scope>NUCLEOTIDE SEQUENCE</scope>
    <source>
        <strain evidence="3">NC1722</strain>
    </source>
</reference>
<dbReference type="GO" id="GO:1901135">
    <property type="term" value="P:carbohydrate derivative metabolic process"/>
    <property type="evidence" value="ECO:0007669"/>
    <property type="project" value="InterPro"/>
</dbReference>
<accession>A0AAD7S8S2</accession>
<gene>
    <name evidence="3" type="ORF">AAFF_G00431370</name>
</gene>
<dbReference type="EMBL" id="JAINUG010000093">
    <property type="protein sequence ID" value="KAJ8398060.1"/>
    <property type="molecule type" value="Genomic_DNA"/>
</dbReference>
<sequence>MAQLGVIFRYQGKQFQVAACEPALPVTEKSNPRTRDIDRALPAQMVQLLQDCDAEIFQHQWKGESSCPGIYSDSVVQTLVHVAKKVEDILKDPEDSVIVMSGCGTSGRLAYLLVTFFNKLLKGLQRPQIFTYIIAGGDKAILTSQEAPEDCPQLGVRRMEELDFCMNNLHIFTPVLIGFNPVNMAR</sequence>
<dbReference type="InterPro" id="IPR040190">
    <property type="entry name" value="MURQ/GCKR"/>
</dbReference>
<comment type="caution">
    <text evidence="3">The sequence shown here is derived from an EMBL/GenBank/DDBJ whole genome shotgun (WGS) entry which is preliminary data.</text>
</comment>